<dbReference type="STRING" id="535722.E4UY58"/>
<comment type="similarity">
    <text evidence="4">Belongs to the YAE1 family.</text>
</comment>
<dbReference type="Proteomes" id="UP000002669">
    <property type="component" value="Unassembled WGS sequence"/>
</dbReference>
<keyword evidence="9" id="KW-0539">Nucleus</keyword>
<accession>E4UY58</accession>
<evidence type="ECO:0000256" key="10">
    <source>
        <dbReference type="SAM" id="MobiDB-lite"/>
    </source>
</evidence>
<proteinExistence type="inferred from homology"/>
<dbReference type="InterPro" id="IPR019191">
    <property type="entry name" value="Essential_protein_Yae1_N"/>
</dbReference>
<dbReference type="InParanoid" id="E4UY58"/>
<name>E4UY58_ARTGP</name>
<evidence type="ECO:0000256" key="8">
    <source>
        <dbReference type="ARBA" id="ARBA00022490"/>
    </source>
</evidence>
<evidence type="ECO:0000256" key="1">
    <source>
        <dbReference type="ARBA" id="ARBA00003836"/>
    </source>
</evidence>
<dbReference type="eggNOG" id="KOG4774">
    <property type="taxonomic scope" value="Eukaryota"/>
</dbReference>
<evidence type="ECO:0000256" key="2">
    <source>
        <dbReference type="ARBA" id="ARBA00004123"/>
    </source>
</evidence>
<gene>
    <name evidence="12" type="ORF">MGYG_05838</name>
</gene>
<feature type="compositionally biased region" description="Low complexity" evidence="10">
    <location>
        <begin position="56"/>
        <end position="66"/>
    </location>
</feature>
<feature type="region of interest" description="Disordered" evidence="10">
    <location>
        <begin position="1"/>
        <end position="91"/>
    </location>
</feature>
<dbReference type="GO" id="GO:0005634">
    <property type="term" value="C:nucleus"/>
    <property type="evidence" value="ECO:0007669"/>
    <property type="project" value="UniProtKB-SubCell"/>
</dbReference>
<dbReference type="GO" id="GO:0005737">
    <property type="term" value="C:cytoplasm"/>
    <property type="evidence" value="ECO:0007669"/>
    <property type="project" value="UniProtKB-SubCell"/>
</dbReference>
<evidence type="ECO:0000256" key="9">
    <source>
        <dbReference type="ARBA" id="ARBA00023242"/>
    </source>
</evidence>
<dbReference type="InterPro" id="IPR038881">
    <property type="entry name" value="Yae1-like"/>
</dbReference>
<comment type="subcellular location">
    <subcellularLocation>
        <location evidence="3">Cytoplasm</location>
    </subcellularLocation>
    <subcellularLocation>
        <location evidence="2">Nucleus</location>
    </subcellularLocation>
</comment>
<feature type="domain" description="Essential protein Yae1 N-terminal" evidence="11">
    <location>
        <begin position="96"/>
        <end position="134"/>
    </location>
</feature>
<dbReference type="HOGENOM" id="CLU_066684_1_0_1"/>
<dbReference type="OrthoDB" id="20086at2759"/>
<reference evidence="13" key="1">
    <citation type="journal article" date="2012" name="MBio">
        <title>Comparative genome analysis of Trichophyton rubrum and related dermatophytes reveals candidate genes involved in infection.</title>
        <authorList>
            <person name="Martinez D.A."/>
            <person name="Oliver B.G."/>
            <person name="Graeser Y."/>
            <person name="Goldberg J.M."/>
            <person name="Li W."/>
            <person name="Martinez-Rossi N.M."/>
            <person name="Monod M."/>
            <person name="Shelest E."/>
            <person name="Barton R.C."/>
            <person name="Birch E."/>
            <person name="Brakhage A.A."/>
            <person name="Chen Z."/>
            <person name="Gurr S.J."/>
            <person name="Heiman D."/>
            <person name="Heitman J."/>
            <person name="Kosti I."/>
            <person name="Rossi A."/>
            <person name="Saif S."/>
            <person name="Samalova M."/>
            <person name="Saunders C.W."/>
            <person name="Shea T."/>
            <person name="Summerbell R.C."/>
            <person name="Xu J."/>
            <person name="Young S."/>
            <person name="Zeng Q."/>
            <person name="Birren B.W."/>
            <person name="Cuomo C.A."/>
            <person name="White T.C."/>
        </authorList>
    </citation>
    <scope>NUCLEOTIDE SEQUENCE [LARGE SCALE GENOMIC DNA]</scope>
    <source>
        <strain evidence="13">ATCC MYA-4604 / CBS 118893</strain>
    </source>
</reference>
<evidence type="ECO:0000313" key="12">
    <source>
        <dbReference type="EMBL" id="EFR02838.1"/>
    </source>
</evidence>
<comment type="function">
    <text evidence="1">The complex LTO1:YAE1 may function as a target specific adapter that probably recruits apo-RPLI1 to the cytosolic iron-sulfur protein assembly (CIA) complex machinery. May be required for biogenesis of the large ribosomal subunit and initiation of translation.</text>
</comment>
<keyword evidence="13" id="KW-1185">Reference proteome</keyword>
<evidence type="ECO:0000313" key="13">
    <source>
        <dbReference type="Proteomes" id="UP000002669"/>
    </source>
</evidence>
<feature type="compositionally biased region" description="Low complexity" evidence="10">
    <location>
        <begin position="1"/>
        <end position="12"/>
    </location>
</feature>
<evidence type="ECO:0000256" key="7">
    <source>
        <dbReference type="ARBA" id="ARBA00018400"/>
    </source>
</evidence>
<dbReference type="VEuPathDB" id="FungiDB:MGYG_05838"/>
<dbReference type="PANTHER" id="PTHR18829">
    <property type="entry name" value="PROTEIN YAE1 HOMOLOG"/>
    <property type="match status" value="1"/>
</dbReference>
<dbReference type="AlphaFoldDB" id="E4UY58"/>
<dbReference type="GeneID" id="10028528"/>
<dbReference type="RefSeq" id="XP_003173249.1">
    <property type="nucleotide sequence ID" value="XM_003173201.1"/>
</dbReference>
<dbReference type="PANTHER" id="PTHR18829:SF0">
    <property type="entry name" value="PROTEIN YAE1 HOMOLOG"/>
    <property type="match status" value="1"/>
</dbReference>
<evidence type="ECO:0000256" key="6">
    <source>
        <dbReference type="ARBA" id="ARBA00017286"/>
    </source>
</evidence>
<comment type="subunit">
    <text evidence="5">May form a complex with LTO1.</text>
</comment>
<dbReference type="OMA" id="AHVQEGF"/>
<dbReference type="Pfam" id="PF09811">
    <property type="entry name" value="Yae1_N"/>
    <property type="match status" value="1"/>
</dbReference>
<keyword evidence="8" id="KW-0963">Cytoplasm</keyword>
<organism evidence="13">
    <name type="scientific">Arthroderma gypseum (strain ATCC MYA-4604 / CBS 118893)</name>
    <name type="common">Microsporum gypseum</name>
    <dbReference type="NCBI Taxonomy" id="535722"/>
    <lineage>
        <taxon>Eukaryota</taxon>
        <taxon>Fungi</taxon>
        <taxon>Dikarya</taxon>
        <taxon>Ascomycota</taxon>
        <taxon>Pezizomycotina</taxon>
        <taxon>Eurotiomycetes</taxon>
        <taxon>Eurotiomycetidae</taxon>
        <taxon>Onygenales</taxon>
        <taxon>Arthrodermataceae</taxon>
        <taxon>Nannizzia</taxon>
    </lineage>
</organism>
<protein>
    <recommendedName>
        <fullName evidence="7">Protein YAE1</fullName>
    </recommendedName>
    <alternativeName>
        <fullName evidence="6">Protein yae1</fullName>
    </alternativeName>
</protein>
<evidence type="ECO:0000256" key="3">
    <source>
        <dbReference type="ARBA" id="ARBA00004496"/>
    </source>
</evidence>
<sequence length="254" mass="26350">MTTASSVDTASSADEHPLPSPLSQSTSISSPDEADRLTSMAATQLDDVFGSSPPQAAAASSGVAGVAEEDGELSRGRSLAEPSDLPSLRRQHVTAGYRDGVAAAKGEHVQRGFDKGYPVGAELGIRAGVVLGVLEGLVKALSGGEEAPEKGKRKARVTALYEGAKRELVLGRIFSLEQQETVKEKKRAQQGGGDEKNEEDEDGDPCVRLGQAGDTAVTQRKQTVLRAIEDDAVEILTSAAAAAAGTENSLARVV</sequence>
<evidence type="ECO:0000259" key="11">
    <source>
        <dbReference type="Pfam" id="PF09811"/>
    </source>
</evidence>
<evidence type="ECO:0000256" key="4">
    <source>
        <dbReference type="ARBA" id="ARBA00007096"/>
    </source>
</evidence>
<evidence type="ECO:0000256" key="5">
    <source>
        <dbReference type="ARBA" id="ARBA00011427"/>
    </source>
</evidence>
<dbReference type="EMBL" id="DS989825">
    <property type="protein sequence ID" value="EFR02838.1"/>
    <property type="molecule type" value="Genomic_DNA"/>
</dbReference>
<feature type="compositionally biased region" description="Low complexity" evidence="10">
    <location>
        <begin position="21"/>
        <end position="31"/>
    </location>
</feature>
<feature type="region of interest" description="Disordered" evidence="10">
    <location>
        <begin position="181"/>
        <end position="217"/>
    </location>
</feature>